<dbReference type="RefSeq" id="WP_095747602.1">
    <property type="nucleotide sequence ID" value="NZ_CP023284.1"/>
</dbReference>
<dbReference type="Gene3D" id="1.10.3330.10">
    <property type="entry name" value="Oxo-4-hydroxy-4-carboxy-5-ureidoimidazoline decarboxylase"/>
    <property type="match status" value="1"/>
</dbReference>
<evidence type="ECO:0000256" key="1">
    <source>
        <dbReference type="ARBA" id="ARBA00001163"/>
    </source>
</evidence>
<evidence type="ECO:0000313" key="9">
    <source>
        <dbReference type="EMBL" id="MDP9926530.1"/>
    </source>
</evidence>
<proteinExistence type="predicted"/>
<dbReference type="Pfam" id="PF09349">
    <property type="entry name" value="OHCU_decarbox"/>
    <property type="match status" value="1"/>
</dbReference>
<evidence type="ECO:0000313" key="8">
    <source>
        <dbReference type="EMBL" id="ATA57793.1"/>
    </source>
</evidence>
<comment type="catalytic activity">
    <reaction evidence="1">
        <text>5-hydroxy-2-oxo-4-ureido-2,5-dihydro-1H-imidazole-5-carboxylate + H(+) = (S)-allantoin + CO2</text>
        <dbReference type="Rhea" id="RHEA:26301"/>
        <dbReference type="ChEBI" id="CHEBI:15378"/>
        <dbReference type="ChEBI" id="CHEBI:15678"/>
        <dbReference type="ChEBI" id="CHEBI:16526"/>
        <dbReference type="ChEBI" id="CHEBI:58639"/>
        <dbReference type="EC" id="4.1.1.97"/>
    </reaction>
</comment>
<comment type="pathway">
    <text evidence="2">Purine metabolism; urate degradation; (S)-allantoin from urate: step 3/3.</text>
</comment>
<keyword evidence="6 9" id="KW-0456">Lyase</keyword>
<dbReference type="PANTHER" id="PTHR43466:SF1">
    <property type="entry name" value="2-OXO-4-HYDROXY-4-CARBOXY-5-UREIDOIMIDAZOLINE DECARBOXYLASE-RELATED"/>
    <property type="match status" value="1"/>
</dbReference>
<feature type="domain" description="Oxo-4-hydroxy-4-carboxy-5-ureidoimidazoline decarboxylase" evidence="7">
    <location>
        <begin position="14"/>
        <end position="169"/>
    </location>
</feature>
<dbReference type="InterPro" id="IPR018020">
    <property type="entry name" value="OHCU_decarboxylase"/>
</dbReference>
<dbReference type="GO" id="GO:0019628">
    <property type="term" value="P:urate catabolic process"/>
    <property type="evidence" value="ECO:0007669"/>
    <property type="project" value="UniProtKB-UniPathway"/>
</dbReference>
<dbReference type="Proteomes" id="UP001244295">
    <property type="component" value="Unassembled WGS sequence"/>
</dbReference>
<dbReference type="KEGG" id="vbo:CKY39_17010"/>
<evidence type="ECO:0000256" key="2">
    <source>
        <dbReference type="ARBA" id="ARBA00004754"/>
    </source>
</evidence>
<keyword evidence="4" id="KW-0659">Purine metabolism</keyword>
<dbReference type="GO" id="GO:0051997">
    <property type="term" value="F:2-oxo-4-hydroxy-4-carboxy-5-ureidoimidazoline decarboxylase activity"/>
    <property type="evidence" value="ECO:0007669"/>
    <property type="project" value="UniProtKB-EC"/>
</dbReference>
<organism evidence="8 10">
    <name type="scientific">Variovorax boronicumulans</name>
    <dbReference type="NCBI Taxonomy" id="436515"/>
    <lineage>
        <taxon>Bacteria</taxon>
        <taxon>Pseudomonadati</taxon>
        <taxon>Pseudomonadota</taxon>
        <taxon>Betaproteobacteria</taxon>
        <taxon>Burkholderiales</taxon>
        <taxon>Comamonadaceae</taxon>
        <taxon>Variovorax</taxon>
    </lineage>
</organism>
<dbReference type="NCBIfam" id="TIGR03164">
    <property type="entry name" value="UHCUDC"/>
    <property type="match status" value="1"/>
</dbReference>
<dbReference type="PANTHER" id="PTHR43466">
    <property type="entry name" value="2-OXO-4-HYDROXY-4-CARBOXY-5-UREIDOIMIDAZOLINE DECARBOXYLASE-RELATED"/>
    <property type="match status" value="1"/>
</dbReference>
<dbReference type="EMBL" id="CP023284">
    <property type="protein sequence ID" value="ATA57793.1"/>
    <property type="molecule type" value="Genomic_DNA"/>
</dbReference>
<evidence type="ECO:0000256" key="3">
    <source>
        <dbReference type="ARBA" id="ARBA00012257"/>
    </source>
</evidence>
<dbReference type="EC" id="4.1.1.97" evidence="3"/>
<sequence length="184" mass="20066">MPSHAHRFDLQALNAMDCDAFVAALGPTFENSPWVARSAWSLRPFATIDALHEAMLDVVRRAPDAQQLAFLCGHPELAGREAQSGTMTAESVGEQGSAGLNALSREEMAEIQRLNRVYRERHGFPFIIAVRRSTKGQIFEALRSRAAESTEAERRAALTQIGLITRGRIDTLLGASISQGAVHA</sequence>
<evidence type="ECO:0000259" key="7">
    <source>
        <dbReference type="Pfam" id="PF09349"/>
    </source>
</evidence>
<name>A0A250DV12_9BURK</name>
<reference evidence="9" key="2">
    <citation type="submission" date="2023-07" db="EMBL/GenBank/DDBJ databases">
        <title>Sorghum-associated microbial communities from plants grown in Nebraska, USA.</title>
        <authorList>
            <person name="Schachtman D."/>
        </authorList>
    </citation>
    <scope>NUCLEOTIDE SEQUENCE</scope>
    <source>
        <strain evidence="9">DS2795</strain>
    </source>
</reference>
<evidence type="ECO:0000256" key="5">
    <source>
        <dbReference type="ARBA" id="ARBA00022793"/>
    </source>
</evidence>
<dbReference type="InterPro" id="IPR017580">
    <property type="entry name" value="OHCU_decarboxylase-1"/>
</dbReference>
<dbReference type="SUPFAM" id="SSF158694">
    <property type="entry name" value="UraD-Like"/>
    <property type="match status" value="1"/>
</dbReference>
<evidence type="ECO:0000256" key="4">
    <source>
        <dbReference type="ARBA" id="ARBA00022631"/>
    </source>
</evidence>
<dbReference type="GO" id="GO:0006144">
    <property type="term" value="P:purine nucleobase metabolic process"/>
    <property type="evidence" value="ECO:0007669"/>
    <property type="project" value="UniProtKB-KW"/>
</dbReference>
<dbReference type="UniPathway" id="UPA00394">
    <property type="reaction ID" value="UER00652"/>
</dbReference>
<reference evidence="8 10" key="1">
    <citation type="submission" date="2017-09" db="EMBL/GenBank/DDBJ databases">
        <title>The diverse metabolic capabilities of V. boronicumulans make it an excellent choice for continued studies on novel biodegradation.</title>
        <authorList>
            <person name="Sun S."/>
        </authorList>
    </citation>
    <scope>NUCLEOTIDE SEQUENCE [LARGE SCALE GENOMIC DNA]</scope>
    <source>
        <strain evidence="8 10">J1</strain>
    </source>
</reference>
<keyword evidence="5" id="KW-0210">Decarboxylase</keyword>
<gene>
    <name evidence="8" type="primary">uraD</name>
    <name evidence="8" type="ORF">CKY39_17010</name>
    <name evidence="9" type="ORF">J2W25_005579</name>
</gene>
<evidence type="ECO:0000313" key="10">
    <source>
        <dbReference type="Proteomes" id="UP000217154"/>
    </source>
</evidence>
<dbReference type="InterPro" id="IPR036778">
    <property type="entry name" value="OHCU_decarboxylase_sf"/>
</dbReference>
<dbReference type="EMBL" id="JAUSRR010000011">
    <property type="protein sequence ID" value="MDP9926530.1"/>
    <property type="molecule type" value="Genomic_DNA"/>
</dbReference>
<evidence type="ECO:0000256" key="6">
    <source>
        <dbReference type="ARBA" id="ARBA00023239"/>
    </source>
</evidence>
<dbReference type="AlphaFoldDB" id="A0A250DV12"/>
<dbReference type="Proteomes" id="UP000217154">
    <property type="component" value="Chromosome"/>
</dbReference>
<dbReference type="GO" id="GO:0000255">
    <property type="term" value="P:allantoin metabolic process"/>
    <property type="evidence" value="ECO:0007669"/>
    <property type="project" value="InterPro"/>
</dbReference>
<protein>
    <recommendedName>
        <fullName evidence="3">2-oxo-4-hydroxy-4-carboxy-5-ureidoimidazoline decarboxylase</fullName>
        <ecNumber evidence="3">4.1.1.97</ecNumber>
    </recommendedName>
</protein>
<accession>A0A250DV12</accession>